<protein>
    <submittedName>
        <fullName evidence="2">Uncharacterized protein</fullName>
    </submittedName>
</protein>
<evidence type="ECO:0000313" key="2">
    <source>
        <dbReference type="EMBL" id="CAA7271210.1"/>
    </source>
</evidence>
<organism evidence="2 3">
    <name type="scientific">Cyclocybe aegerita</name>
    <name type="common">Black poplar mushroom</name>
    <name type="synonym">Agrocybe aegerita</name>
    <dbReference type="NCBI Taxonomy" id="1973307"/>
    <lineage>
        <taxon>Eukaryota</taxon>
        <taxon>Fungi</taxon>
        <taxon>Dikarya</taxon>
        <taxon>Basidiomycota</taxon>
        <taxon>Agaricomycotina</taxon>
        <taxon>Agaricomycetes</taxon>
        <taxon>Agaricomycetidae</taxon>
        <taxon>Agaricales</taxon>
        <taxon>Agaricineae</taxon>
        <taxon>Bolbitiaceae</taxon>
        <taxon>Cyclocybe</taxon>
    </lineage>
</organism>
<reference evidence="2 3" key="1">
    <citation type="submission" date="2020-01" db="EMBL/GenBank/DDBJ databases">
        <authorList>
            <person name="Gupta K D."/>
        </authorList>
    </citation>
    <scope>NUCLEOTIDE SEQUENCE [LARGE SCALE GENOMIC DNA]</scope>
</reference>
<keyword evidence="1" id="KW-0472">Membrane</keyword>
<evidence type="ECO:0000313" key="3">
    <source>
        <dbReference type="Proteomes" id="UP000467700"/>
    </source>
</evidence>
<comment type="caution">
    <text evidence="2">The sequence shown here is derived from an EMBL/GenBank/DDBJ whole genome shotgun (WGS) entry which is preliminary data.</text>
</comment>
<evidence type="ECO:0000256" key="1">
    <source>
        <dbReference type="SAM" id="Phobius"/>
    </source>
</evidence>
<dbReference type="AlphaFoldDB" id="A0A8S0VV07"/>
<dbReference type="EMBL" id="CACVBS010000101">
    <property type="protein sequence ID" value="CAA7271210.1"/>
    <property type="molecule type" value="Genomic_DNA"/>
</dbReference>
<gene>
    <name evidence="2" type="ORF">AAE3_LOCUS13234</name>
</gene>
<keyword evidence="1" id="KW-0812">Transmembrane</keyword>
<feature type="transmembrane region" description="Helical" evidence="1">
    <location>
        <begin position="6"/>
        <end position="31"/>
    </location>
</feature>
<keyword evidence="3" id="KW-1185">Reference proteome</keyword>
<dbReference type="Proteomes" id="UP000467700">
    <property type="component" value="Unassembled WGS sequence"/>
</dbReference>
<name>A0A8S0VV07_CYCAE</name>
<proteinExistence type="predicted"/>
<keyword evidence="1" id="KW-1133">Transmembrane helix</keyword>
<accession>A0A8S0VV07</accession>
<sequence>MIPATVVQVIGIGLGALIAIFLLYGLLKLVLDCRLRRKRRKMFSMPRMRDTFELENGILKGHGPVETGRRPARDLFTTAEEGRRPSIDELTRSGLTARSSRFCVYCLAQPPPLTVVLINELRIMRPLMTHYSYRKAFI</sequence>